<proteinExistence type="predicted"/>
<evidence type="ECO:0000259" key="3">
    <source>
        <dbReference type="Pfam" id="PF24981"/>
    </source>
</evidence>
<dbReference type="EMBL" id="JALBWM010000080">
    <property type="protein sequence ID" value="MCO1335773.1"/>
    <property type="molecule type" value="Genomic_DNA"/>
</dbReference>
<name>A0A9X2J607_9GAMM</name>
<reference evidence="4" key="1">
    <citation type="journal article" date="2022" name="Arch. Microbiol.">
        <title>Microbulbifer okhotskensis sp. nov., isolated from a deep bottom sediment of the Okhotsk Sea.</title>
        <authorList>
            <person name="Romanenko L."/>
            <person name="Kurilenko V."/>
            <person name="Otstavnykh N."/>
            <person name="Velansky P."/>
            <person name="Isaeva M."/>
            <person name="Mikhailov V."/>
        </authorList>
    </citation>
    <scope>NUCLEOTIDE SEQUENCE</scope>
    <source>
        <strain evidence="4">OS29</strain>
    </source>
</reference>
<dbReference type="SUPFAM" id="SSF117281">
    <property type="entry name" value="Kelch motif"/>
    <property type="match status" value="1"/>
</dbReference>
<protein>
    <recommendedName>
        <fullName evidence="3">Attractin/MKLN-like beta-propeller domain-containing protein</fullName>
    </recommendedName>
</protein>
<accession>A0A9X2J607</accession>
<dbReference type="SMART" id="SM00612">
    <property type="entry name" value="Kelch"/>
    <property type="match status" value="4"/>
</dbReference>
<evidence type="ECO:0000256" key="1">
    <source>
        <dbReference type="ARBA" id="ARBA00022441"/>
    </source>
</evidence>
<gene>
    <name evidence="4" type="ORF">MO867_15660</name>
</gene>
<feature type="domain" description="Attractin/MKLN-like beta-propeller" evidence="3">
    <location>
        <begin position="85"/>
        <end position="328"/>
    </location>
</feature>
<evidence type="ECO:0000256" key="2">
    <source>
        <dbReference type="ARBA" id="ARBA00022737"/>
    </source>
</evidence>
<dbReference type="Pfam" id="PF24981">
    <property type="entry name" value="Beta-prop_ATRN-LZTR1"/>
    <property type="match status" value="1"/>
</dbReference>
<dbReference type="RefSeq" id="WP_252470788.1">
    <property type="nucleotide sequence ID" value="NZ_JALBWM010000080.1"/>
</dbReference>
<evidence type="ECO:0000313" key="4">
    <source>
        <dbReference type="EMBL" id="MCO1335773.1"/>
    </source>
</evidence>
<dbReference type="PANTHER" id="PTHR46375:SF3">
    <property type="entry name" value="KELCH REPEAT AND BTB DOMAIN-CONTAINING PROTEIN 13"/>
    <property type="match status" value="1"/>
</dbReference>
<dbReference type="InterPro" id="IPR015915">
    <property type="entry name" value="Kelch-typ_b-propeller"/>
</dbReference>
<keyword evidence="5" id="KW-1185">Reference proteome</keyword>
<dbReference type="PANTHER" id="PTHR46375">
    <property type="entry name" value="KELCH REPEAT AND BTB DOMAIN-CONTAINING PROTEIN 13-RELATED"/>
    <property type="match status" value="1"/>
</dbReference>
<dbReference type="Gene3D" id="2.120.10.80">
    <property type="entry name" value="Kelch-type beta propeller"/>
    <property type="match status" value="2"/>
</dbReference>
<keyword evidence="1" id="KW-0880">Kelch repeat</keyword>
<evidence type="ECO:0000313" key="5">
    <source>
        <dbReference type="Proteomes" id="UP001139028"/>
    </source>
</evidence>
<sequence>MSINRRNFLKLTGMTPFILGGATIQAQQENSKLSITDLPKLRTPIQEIYPADFDGEIYVSGGFVTSTSPIFYGLSPSKNTRIFSPQYNVWKNGPELPEARHHLGMASNSKYLYGLGGFYGEKGNAWQVQDTVYQLSRDSRQWVSAPKLPQPMAESVYATIQENIHLLGGKSPNTPSSNTDTDRHFLLINNRHWESAAPASIKRNSAAGTAIDNRIYVIGGRQSNRSGYKARNLSFAEAYDPSLDKWEPIRPLPQALAGLTAAPLNGSIIVTGGEKFGPLGNWKTGTAFSTIWIYNPISDQWSTGGHMREARHGHGAVSIGSNLYIIGGAGKVGPQNTLASVVKLHWESKPAP</sequence>
<dbReference type="InterPro" id="IPR056737">
    <property type="entry name" value="Beta-prop_ATRN-MKLN-like"/>
</dbReference>
<dbReference type="AlphaFoldDB" id="A0A9X2J607"/>
<dbReference type="InterPro" id="IPR006652">
    <property type="entry name" value="Kelch_1"/>
</dbReference>
<dbReference type="InterPro" id="IPR052392">
    <property type="entry name" value="Kelch-BTB_domain-containing"/>
</dbReference>
<comment type="caution">
    <text evidence="4">The sequence shown here is derived from an EMBL/GenBank/DDBJ whole genome shotgun (WGS) entry which is preliminary data.</text>
</comment>
<keyword evidence="2" id="KW-0677">Repeat</keyword>
<dbReference type="Proteomes" id="UP001139028">
    <property type="component" value="Unassembled WGS sequence"/>
</dbReference>
<organism evidence="4 5">
    <name type="scientific">Microbulbifer okhotskensis</name>
    <dbReference type="NCBI Taxonomy" id="2926617"/>
    <lineage>
        <taxon>Bacteria</taxon>
        <taxon>Pseudomonadati</taxon>
        <taxon>Pseudomonadota</taxon>
        <taxon>Gammaproteobacteria</taxon>
        <taxon>Cellvibrionales</taxon>
        <taxon>Microbulbiferaceae</taxon>
        <taxon>Microbulbifer</taxon>
    </lineage>
</organism>